<keyword evidence="25" id="KW-1185">Reference proteome</keyword>
<keyword evidence="18 20" id="KW-0753">Steroid metabolism</keyword>
<comment type="cofactor">
    <cofactor evidence="20">
        <name>FAD</name>
        <dbReference type="ChEBI" id="CHEBI:57692"/>
    </cofactor>
    <text evidence="20">Binds 1 FAD per monomer.</text>
</comment>
<keyword evidence="2 20" id="KW-0444">Lipid biosynthesis</keyword>
<feature type="transmembrane region" description="Helical" evidence="20">
    <location>
        <begin position="6"/>
        <end position="23"/>
    </location>
</feature>
<evidence type="ECO:0000259" key="23">
    <source>
        <dbReference type="PROSITE" id="PS51384"/>
    </source>
</evidence>
<dbReference type="InterPro" id="IPR029039">
    <property type="entry name" value="Flavoprotein-like_sf"/>
</dbReference>
<keyword evidence="8 20" id="KW-0274">FAD</keyword>
<feature type="binding site" evidence="20">
    <location>
        <begin position="445"/>
        <end position="448"/>
    </location>
    <ligand>
        <name>FAD</name>
        <dbReference type="ChEBI" id="CHEBI:57692"/>
    </ligand>
</feature>
<evidence type="ECO:0000256" key="16">
    <source>
        <dbReference type="ARBA" id="ARBA00023136"/>
    </source>
</evidence>
<evidence type="ECO:0000256" key="2">
    <source>
        <dbReference type="ARBA" id="ARBA00022516"/>
    </source>
</evidence>
<keyword evidence="13 20" id="KW-0756">Sterol biosynthesis</keyword>
<evidence type="ECO:0000256" key="3">
    <source>
        <dbReference type="ARBA" id="ARBA00022630"/>
    </source>
</evidence>
<dbReference type="InterPro" id="IPR001094">
    <property type="entry name" value="Flavdoxin-like"/>
</dbReference>
<keyword evidence="15 20" id="KW-0496">Mitochondrion</keyword>
<dbReference type="SUPFAM" id="SSF52218">
    <property type="entry name" value="Flavoproteins"/>
    <property type="match status" value="1"/>
</dbReference>
<feature type="binding site" evidence="20">
    <location>
        <begin position="480"/>
        <end position="483"/>
    </location>
    <ligand>
        <name>FAD</name>
        <dbReference type="ChEBI" id="CHEBI:57692"/>
    </ligand>
</feature>
<dbReference type="EMBL" id="BSXU01001125">
    <property type="protein sequence ID" value="GMG24093.1"/>
    <property type="molecule type" value="Genomic_DNA"/>
</dbReference>
<evidence type="ECO:0000256" key="10">
    <source>
        <dbReference type="ARBA" id="ARBA00022955"/>
    </source>
</evidence>
<dbReference type="InterPro" id="IPR003097">
    <property type="entry name" value="CysJ-like_FAD-binding"/>
</dbReference>
<evidence type="ECO:0000313" key="25">
    <source>
        <dbReference type="Proteomes" id="UP001165063"/>
    </source>
</evidence>
<dbReference type="Pfam" id="PF00667">
    <property type="entry name" value="FAD_binding_1"/>
    <property type="match status" value="1"/>
</dbReference>
<dbReference type="InterPro" id="IPR017938">
    <property type="entry name" value="Riboflavin_synthase-like_b-brl"/>
</dbReference>
<keyword evidence="3 20" id="KW-0285">Flavoprotein</keyword>
<dbReference type="FunFam" id="2.40.30.10:FF:000100">
    <property type="entry name" value="NADPH--cytochrome P450 reductase"/>
    <property type="match status" value="1"/>
</dbReference>
<dbReference type="GO" id="GO:0005741">
    <property type="term" value="C:mitochondrial outer membrane"/>
    <property type="evidence" value="ECO:0007669"/>
    <property type="project" value="UniProtKB-SubCell"/>
</dbReference>
<dbReference type="AlphaFoldDB" id="A0A9W6YWB0"/>
<evidence type="ECO:0000256" key="12">
    <source>
        <dbReference type="ARBA" id="ARBA00023002"/>
    </source>
</evidence>
<dbReference type="FunFam" id="1.20.990.10:FF:000009">
    <property type="entry name" value="NADPH--cytochrome P450 reductase"/>
    <property type="match status" value="1"/>
</dbReference>
<dbReference type="Gene3D" id="2.40.30.10">
    <property type="entry name" value="Translation factors"/>
    <property type="match status" value="1"/>
</dbReference>
<dbReference type="SUPFAM" id="SSF63380">
    <property type="entry name" value="Riboflavin synthase domain-like"/>
    <property type="match status" value="1"/>
</dbReference>
<dbReference type="PANTHER" id="PTHR19384:SF17">
    <property type="entry name" value="NADPH--CYTOCHROME P450 REDUCTASE"/>
    <property type="match status" value="1"/>
</dbReference>
<feature type="binding site" evidence="20">
    <location>
        <position position="544"/>
    </location>
    <ligand>
        <name>NADP(+)</name>
        <dbReference type="ChEBI" id="CHEBI:58349"/>
    </ligand>
</feature>
<feature type="binding site" evidence="20">
    <location>
        <position position="687"/>
    </location>
    <ligand>
        <name>FAD</name>
        <dbReference type="ChEBI" id="CHEBI:57692"/>
    </ligand>
</feature>
<keyword evidence="4 20" id="KW-0288">FMN</keyword>
<evidence type="ECO:0000259" key="22">
    <source>
        <dbReference type="PROSITE" id="PS50902"/>
    </source>
</evidence>
<comment type="caution">
    <text evidence="20">Lacks conserved residue(s) required for the propagation of feature annotation.</text>
</comment>
<feature type="domain" description="FAD-binding FR-type" evidence="23">
    <location>
        <begin position="270"/>
        <end position="516"/>
    </location>
</feature>
<evidence type="ECO:0000256" key="21">
    <source>
        <dbReference type="PIRNR" id="PIRNR000208"/>
    </source>
</evidence>
<comment type="similarity">
    <text evidence="20 21">In the C-terminal section; belongs to the flavoprotein pyridine nucleotide cytochrome reductase family.</text>
</comment>
<keyword evidence="17 20" id="KW-1207">Sterol metabolism</keyword>
<feature type="binding site" evidence="20">
    <location>
        <begin position="154"/>
        <end position="163"/>
    </location>
    <ligand>
        <name>FMN</name>
        <dbReference type="ChEBI" id="CHEBI:58210"/>
    </ligand>
</feature>
<dbReference type="InterPro" id="IPR023173">
    <property type="entry name" value="NADPH_Cyt_P450_Rdtase_alpha"/>
</dbReference>
<evidence type="ECO:0000256" key="13">
    <source>
        <dbReference type="ARBA" id="ARBA00023011"/>
    </source>
</evidence>
<feature type="binding site" evidence="20">
    <location>
        <begin position="607"/>
        <end position="608"/>
    </location>
    <ligand>
        <name>NADP(+)</name>
        <dbReference type="ChEBI" id="CHEBI:58349"/>
    </ligand>
</feature>
<dbReference type="PROSITE" id="PS51384">
    <property type="entry name" value="FAD_FR"/>
    <property type="match status" value="1"/>
</dbReference>
<dbReference type="CDD" id="cd06204">
    <property type="entry name" value="CYPOR"/>
    <property type="match status" value="1"/>
</dbReference>
<accession>A0A9W6YWB0</accession>
<dbReference type="GO" id="GO:0005886">
    <property type="term" value="C:plasma membrane"/>
    <property type="evidence" value="ECO:0007669"/>
    <property type="project" value="UniProtKB-SubCell"/>
</dbReference>
<evidence type="ECO:0000256" key="15">
    <source>
        <dbReference type="ARBA" id="ARBA00023128"/>
    </source>
</evidence>
<evidence type="ECO:0000256" key="11">
    <source>
        <dbReference type="ARBA" id="ARBA00022989"/>
    </source>
</evidence>
<dbReference type="PIRSF" id="PIRSF000208">
    <property type="entry name" value="P450R"/>
    <property type="match status" value="1"/>
</dbReference>
<dbReference type="GO" id="GO:0050661">
    <property type="term" value="F:NADP binding"/>
    <property type="evidence" value="ECO:0007669"/>
    <property type="project" value="UniProtKB-UniRule"/>
</dbReference>
<keyword evidence="16 20" id="KW-0472">Membrane</keyword>
<keyword evidence="9 20" id="KW-0521">NADP</keyword>
<evidence type="ECO:0000256" key="9">
    <source>
        <dbReference type="ARBA" id="ARBA00022857"/>
    </source>
</evidence>
<dbReference type="Proteomes" id="UP001165063">
    <property type="component" value="Unassembled WGS sequence"/>
</dbReference>
<evidence type="ECO:0000256" key="14">
    <source>
        <dbReference type="ARBA" id="ARBA00023098"/>
    </source>
</evidence>
<dbReference type="PANTHER" id="PTHR19384">
    <property type="entry name" value="NITRIC OXIDE SYNTHASE-RELATED"/>
    <property type="match status" value="1"/>
</dbReference>
<comment type="cofactor">
    <cofactor evidence="20">
        <name>FMN</name>
        <dbReference type="ChEBI" id="CHEBI:58210"/>
    </cofactor>
    <text evidence="20">Binds 1 FMN per monomer.</text>
</comment>
<keyword evidence="6 20" id="KW-1000">Mitochondrion outer membrane</keyword>
<feature type="binding site" evidence="20">
    <location>
        <position position="189"/>
    </location>
    <ligand>
        <name>FMN</name>
        <dbReference type="ChEBI" id="CHEBI:58210"/>
    </ligand>
</feature>
<dbReference type="GO" id="GO:0010181">
    <property type="term" value="F:FMN binding"/>
    <property type="evidence" value="ECO:0007669"/>
    <property type="project" value="UniProtKB-UniRule"/>
</dbReference>
<evidence type="ECO:0000256" key="18">
    <source>
        <dbReference type="ARBA" id="ARBA00023221"/>
    </source>
</evidence>
<comment type="similarity">
    <text evidence="20">In the N-terminal section; belongs to the flavodoxin family.</text>
</comment>
<proteinExistence type="inferred from homology"/>
<dbReference type="PRINTS" id="PR00371">
    <property type="entry name" value="FPNCR"/>
</dbReference>
<keyword evidence="1 20" id="KW-1003">Cell membrane</keyword>
<dbReference type="EC" id="1.6.2.4" evidence="20 21"/>
<comment type="caution">
    <text evidence="24">The sequence shown here is derived from an EMBL/GenBank/DDBJ whole genome shotgun (WGS) entry which is preliminary data.</text>
</comment>
<dbReference type="GO" id="GO:0050660">
    <property type="term" value="F:flavin adenine dinucleotide binding"/>
    <property type="evidence" value="ECO:0007669"/>
    <property type="project" value="UniProtKB-UniRule"/>
</dbReference>
<dbReference type="PRINTS" id="PR00369">
    <property type="entry name" value="FLAVODOXIN"/>
</dbReference>
<feature type="binding site" evidence="20">
    <location>
        <begin position="463"/>
        <end position="465"/>
    </location>
    <ligand>
        <name>FAD</name>
        <dbReference type="ChEBI" id="CHEBI:57692"/>
    </ligand>
</feature>
<reference evidence="24" key="1">
    <citation type="submission" date="2023-04" db="EMBL/GenBank/DDBJ databases">
        <title>Ambrosiozyma monospora NBRC 1965.</title>
        <authorList>
            <person name="Ichikawa N."/>
            <person name="Sato H."/>
            <person name="Tonouchi N."/>
        </authorList>
    </citation>
    <scope>NUCLEOTIDE SEQUENCE</scope>
    <source>
        <strain evidence="24">NBRC 1965</strain>
    </source>
</reference>
<feature type="domain" description="Flavodoxin-like" evidence="22">
    <location>
        <begin position="58"/>
        <end position="206"/>
    </location>
</feature>
<keyword evidence="5 20" id="KW-0812">Transmembrane</keyword>
<evidence type="ECO:0000256" key="19">
    <source>
        <dbReference type="ARBA" id="ARBA00049342"/>
    </source>
</evidence>
<evidence type="ECO:0000256" key="6">
    <source>
        <dbReference type="ARBA" id="ARBA00022787"/>
    </source>
</evidence>
<keyword evidence="14 20" id="KW-0443">Lipid metabolism</keyword>
<evidence type="ECO:0000313" key="24">
    <source>
        <dbReference type="EMBL" id="GMG24093.1"/>
    </source>
</evidence>
<feature type="binding site" evidence="20">
    <location>
        <position position="649"/>
    </location>
    <ligand>
        <name>NADP(+)</name>
        <dbReference type="ChEBI" id="CHEBI:58349"/>
    </ligand>
</feature>
<evidence type="ECO:0000256" key="4">
    <source>
        <dbReference type="ARBA" id="ARBA00022643"/>
    </source>
</evidence>
<keyword evidence="10 20" id="KW-0752">Steroid biosynthesis</keyword>
<dbReference type="FunFam" id="3.40.50.360:FF:000036">
    <property type="entry name" value="NADPH--cytochrome P450 reductase"/>
    <property type="match status" value="1"/>
</dbReference>
<dbReference type="PROSITE" id="PS50902">
    <property type="entry name" value="FLAVODOXIN_LIKE"/>
    <property type="match status" value="1"/>
</dbReference>
<gene>
    <name evidence="24" type="ORF">Amon01_000289100</name>
</gene>
<comment type="subcellular location">
    <subcellularLocation>
        <location evidence="20">Endoplasmic reticulum membrane</location>
        <topology evidence="20">Single-pass membrane protein</topology>
        <orientation evidence="20">Cytoplasmic side</orientation>
    </subcellularLocation>
    <subcellularLocation>
        <location evidence="20">Mitochondrion outer membrane</location>
        <topology evidence="20">Single-pass membrane protein</topology>
        <orientation evidence="20">Cytoplasmic side</orientation>
    </subcellularLocation>
    <subcellularLocation>
        <location evidence="20">Cell membrane</location>
        <topology evidence="20">Single-pass membrane protein</topology>
        <orientation evidence="20">Cytoplasmic side</orientation>
    </subcellularLocation>
</comment>
<dbReference type="InterPro" id="IPR039261">
    <property type="entry name" value="FNR_nucleotide-bd"/>
</dbReference>
<name>A0A9W6YWB0_AMBMO</name>
<feature type="binding site" evidence="20">
    <location>
        <begin position="119"/>
        <end position="122"/>
    </location>
    <ligand>
        <name>FMN</name>
        <dbReference type="ChEBI" id="CHEBI:58210"/>
    </ligand>
</feature>
<feature type="binding site" evidence="20">
    <location>
        <position position="289"/>
    </location>
    <ligand>
        <name>NADP(+)</name>
        <dbReference type="ChEBI" id="CHEBI:58349"/>
    </ligand>
</feature>
<dbReference type="FunFam" id="3.40.50.80:FF:000001">
    <property type="entry name" value="NADPH--cytochrome P450 reductase 1"/>
    <property type="match status" value="1"/>
</dbReference>
<dbReference type="Gene3D" id="3.40.50.80">
    <property type="entry name" value="Nucleotide-binding domain of ferredoxin-NADP reductase (FNR) module"/>
    <property type="match status" value="1"/>
</dbReference>
<dbReference type="InterPro" id="IPR001433">
    <property type="entry name" value="OxRdtase_FAD/NAD-bd"/>
</dbReference>
<sequence>MPLDTLDLSVLAAIVVALIVFFTKGTLWGKGDSGSSTPVSSSGSRDLIEALNENDKKALVIYGSQTGTAEDYAHKYAKEFQARFGIPTMCIDMSDFDYDNLPDVFEQVMGFKLITFFMATYGEGEPTDNAVDFFECVENELVDLNGLKFSCFGLGNSTYEFYNAMGKRLTQSLLEKNATMIGELGLGDDGAGSMDEDYLAWKDGLFDLLKDSLNLEEKEVSYEPSLKVTEVSDLTIEDKQVALGEPNAKYVNPKSDDDIALLTTGPFDHTHPYLAPITHTKELFHSKDRHCVHAEFDLSGTNLKYSTGDHIAIWPSNSDEKVATLLKALGLTSKKDQVIDLKSLDSTFHIPIPTPTTYETVIRHHLEISGPVSRQFLKSVVQFSPDETTHKNVLSLGDDKDLFHKEVTSQYLNIADALLKLSKGSAWTKVPFAFIIESIAHIQPRYYSISSSSLSEKQTVHVTAVVENETYPNVDHNVTGVATNLLLNIATKQNKNELALAQHYDLDGPRNKFSHFKLPVHIRRSTFKLPSNPATPIIMIGPGTGIAPFRGFIREKVKQRANGVEKIGKSLLFFGCRNSNDDFLYKEEWVDYAKKLGDSFELITAFSRETEKKVYVQHKLLANASKVNELLNEGAFFYVCGDASRMARDVNNTLVKILVQERGLSEENATEFVKKLRVSNRYQEDVW</sequence>
<keyword evidence="7 20" id="KW-0256">Endoplasmic reticulum</keyword>
<dbReference type="Gene3D" id="3.40.50.360">
    <property type="match status" value="1"/>
</dbReference>
<feature type="binding site" evidence="20">
    <location>
        <begin position="613"/>
        <end position="617"/>
    </location>
    <ligand>
        <name>NADP(+)</name>
        <dbReference type="ChEBI" id="CHEBI:58349"/>
    </ligand>
</feature>
<evidence type="ECO:0000256" key="17">
    <source>
        <dbReference type="ARBA" id="ARBA00023166"/>
    </source>
</evidence>
<comment type="catalytic activity">
    <reaction evidence="19 20 21">
        <text>2 oxidized [cytochrome P450] + NADPH = 2 reduced [cytochrome P450] + NADP(+) + H(+)</text>
        <dbReference type="Rhea" id="RHEA:24040"/>
        <dbReference type="Rhea" id="RHEA-COMP:14627"/>
        <dbReference type="Rhea" id="RHEA-COMP:14628"/>
        <dbReference type="ChEBI" id="CHEBI:15378"/>
        <dbReference type="ChEBI" id="CHEBI:55376"/>
        <dbReference type="ChEBI" id="CHEBI:57783"/>
        <dbReference type="ChEBI" id="CHEBI:58349"/>
        <dbReference type="ChEBI" id="CHEBI:60344"/>
        <dbReference type="EC" id="1.6.2.4"/>
    </reaction>
</comment>
<evidence type="ECO:0000256" key="5">
    <source>
        <dbReference type="ARBA" id="ARBA00022692"/>
    </source>
</evidence>
<dbReference type="GO" id="GO:0005829">
    <property type="term" value="C:cytosol"/>
    <property type="evidence" value="ECO:0007669"/>
    <property type="project" value="TreeGrafter"/>
</dbReference>
<evidence type="ECO:0000256" key="7">
    <source>
        <dbReference type="ARBA" id="ARBA00022824"/>
    </source>
</evidence>
<dbReference type="InterPro" id="IPR008254">
    <property type="entry name" value="Flavodoxin/NO_synth"/>
</dbReference>
<evidence type="ECO:0000256" key="1">
    <source>
        <dbReference type="ARBA" id="ARBA00022475"/>
    </source>
</evidence>
<dbReference type="Pfam" id="PF00258">
    <property type="entry name" value="Flavodoxin_1"/>
    <property type="match status" value="1"/>
</dbReference>
<dbReference type="HAMAP" id="MF_03212">
    <property type="entry name" value="NCPR"/>
    <property type="match status" value="1"/>
</dbReference>
<dbReference type="Gene3D" id="1.20.990.10">
    <property type="entry name" value="NADPH-cytochrome p450 Reductase, Chain A, domain 3"/>
    <property type="match status" value="1"/>
</dbReference>
<protein>
    <recommendedName>
        <fullName evidence="20 21">NADPH--cytochrome P450 reductase</fullName>
        <shortName evidence="20">CPR</shortName>
        <shortName evidence="20">P450R</shortName>
        <ecNumber evidence="20 21">1.6.2.4</ecNumber>
    </recommendedName>
</protein>
<organism evidence="24 25">
    <name type="scientific">Ambrosiozyma monospora</name>
    <name type="common">Yeast</name>
    <name type="synonym">Endomycopsis monosporus</name>
    <dbReference type="NCBI Taxonomy" id="43982"/>
    <lineage>
        <taxon>Eukaryota</taxon>
        <taxon>Fungi</taxon>
        <taxon>Dikarya</taxon>
        <taxon>Ascomycota</taxon>
        <taxon>Saccharomycotina</taxon>
        <taxon>Pichiomycetes</taxon>
        <taxon>Pichiales</taxon>
        <taxon>Pichiaceae</taxon>
        <taxon>Ambrosiozyma</taxon>
    </lineage>
</organism>
<dbReference type="InterPro" id="IPR023208">
    <property type="entry name" value="P450R"/>
</dbReference>
<keyword evidence="12 20" id="KW-0560">Oxidoreductase</keyword>
<dbReference type="GO" id="GO:0006696">
    <property type="term" value="P:ergosterol biosynthetic process"/>
    <property type="evidence" value="ECO:0007669"/>
    <property type="project" value="UniProtKB-UniRule"/>
</dbReference>
<comment type="similarity">
    <text evidence="20">Belongs to the NADPH--cytochrome P450 reductase family.</text>
</comment>
<feature type="binding site" evidence="20">
    <location>
        <begin position="64"/>
        <end position="69"/>
    </location>
    <ligand>
        <name>FMN</name>
        <dbReference type="ChEBI" id="CHEBI:58210"/>
    </ligand>
</feature>
<dbReference type="GO" id="GO:0003958">
    <property type="term" value="F:NADPH-hemoprotein reductase activity"/>
    <property type="evidence" value="ECO:0007669"/>
    <property type="project" value="UniProtKB-UniRule"/>
</dbReference>
<dbReference type="Pfam" id="PF00175">
    <property type="entry name" value="NAD_binding_1"/>
    <property type="match status" value="1"/>
</dbReference>
<evidence type="ECO:0000256" key="8">
    <source>
        <dbReference type="ARBA" id="ARBA00022827"/>
    </source>
</evidence>
<comment type="function">
    <text evidence="20">This enzyme is required for electron transfer from NADP to cytochrome P450 in microsomes. It can also provide electron transfer to heme oxygenase and cytochrome B5. Involved in ergosterol biosynthesis.</text>
</comment>
<evidence type="ECO:0000256" key="20">
    <source>
        <dbReference type="HAMAP-Rule" id="MF_03212"/>
    </source>
</evidence>
<dbReference type="InterPro" id="IPR017927">
    <property type="entry name" value="FAD-bd_FR_type"/>
</dbReference>
<keyword evidence="11 20" id="KW-1133">Transmembrane helix</keyword>
<dbReference type="InterPro" id="IPR001709">
    <property type="entry name" value="Flavoprot_Pyr_Nucl_cyt_Rdtase"/>
</dbReference>
<dbReference type="OrthoDB" id="1856718at2759"/>
<dbReference type="GO" id="GO:0005789">
    <property type="term" value="C:endoplasmic reticulum membrane"/>
    <property type="evidence" value="ECO:0007669"/>
    <property type="project" value="UniProtKB-SubCell"/>
</dbReference>
<dbReference type="SUPFAM" id="SSF52343">
    <property type="entry name" value="Ferredoxin reductase-like, C-terminal NADP-linked domain"/>
    <property type="match status" value="1"/>
</dbReference>